<name>A0AA88LUH7_CHASR</name>
<feature type="transmembrane region" description="Helical" evidence="1">
    <location>
        <begin position="12"/>
        <end position="32"/>
    </location>
</feature>
<keyword evidence="1" id="KW-0472">Membrane</keyword>
<proteinExistence type="predicted"/>
<evidence type="ECO:0000313" key="3">
    <source>
        <dbReference type="Proteomes" id="UP001187415"/>
    </source>
</evidence>
<keyword evidence="1" id="KW-1133">Transmembrane helix</keyword>
<evidence type="ECO:0000256" key="1">
    <source>
        <dbReference type="SAM" id="Phobius"/>
    </source>
</evidence>
<accession>A0AA88LUH7</accession>
<dbReference type="EMBL" id="JAUPFM010000017">
    <property type="protein sequence ID" value="KAK2824385.1"/>
    <property type="molecule type" value="Genomic_DNA"/>
</dbReference>
<protein>
    <submittedName>
        <fullName evidence="2">Uncharacterized protein</fullName>
    </submittedName>
</protein>
<reference evidence="2" key="1">
    <citation type="submission" date="2023-07" db="EMBL/GenBank/DDBJ databases">
        <title>Chromosome-level Genome Assembly of Striped Snakehead (Channa striata).</title>
        <authorList>
            <person name="Liu H."/>
        </authorList>
    </citation>
    <scope>NUCLEOTIDE SEQUENCE</scope>
    <source>
        <strain evidence="2">Gz</strain>
        <tissue evidence="2">Muscle</tissue>
    </source>
</reference>
<dbReference type="Proteomes" id="UP001187415">
    <property type="component" value="Unassembled WGS sequence"/>
</dbReference>
<keyword evidence="3" id="KW-1185">Reference proteome</keyword>
<dbReference type="AlphaFoldDB" id="A0AA88LUH7"/>
<keyword evidence="1" id="KW-0812">Transmembrane</keyword>
<evidence type="ECO:0000313" key="2">
    <source>
        <dbReference type="EMBL" id="KAK2824385.1"/>
    </source>
</evidence>
<sequence>MSSRRYGFTSSYLPFVLKYLAIAGICGFSTGFPRTEQAHKVIAAQSAHPRKHRTGTIAPHCGVNQHEPRARQKHFDLKRCSICEERQ</sequence>
<gene>
    <name evidence="2" type="ORF">Q5P01_021560</name>
</gene>
<comment type="caution">
    <text evidence="2">The sequence shown here is derived from an EMBL/GenBank/DDBJ whole genome shotgun (WGS) entry which is preliminary data.</text>
</comment>
<organism evidence="2 3">
    <name type="scientific">Channa striata</name>
    <name type="common">Snakehead murrel</name>
    <name type="synonym">Ophicephalus striatus</name>
    <dbReference type="NCBI Taxonomy" id="64152"/>
    <lineage>
        <taxon>Eukaryota</taxon>
        <taxon>Metazoa</taxon>
        <taxon>Chordata</taxon>
        <taxon>Craniata</taxon>
        <taxon>Vertebrata</taxon>
        <taxon>Euteleostomi</taxon>
        <taxon>Actinopterygii</taxon>
        <taxon>Neopterygii</taxon>
        <taxon>Teleostei</taxon>
        <taxon>Neoteleostei</taxon>
        <taxon>Acanthomorphata</taxon>
        <taxon>Anabantaria</taxon>
        <taxon>Anabantiformes</taxon>
        <taxon>Channoidei</taxon>
        <taxon>Channidae</taxon>
        <taxon>Channa</taxon>
    </lineage>
</organism>